<proteinExistence type="predicted"/>
<dbReference type="OrthoDB" id="6441442at2759"/>
<reference evidence="2" key="1">
    <citation type="submission" date="2020-08" db="EMBL/GenBank/DDBJ databases">
        <title>Multicomponent nature underlies the extraordinary mechanical properties of spider dragline silk.</title>
        <authorList>
            <person name="Kono N."/>
            <person name="Nakamura H."/>
            <person name="Mori M."/>
            <person name="Yoshida Y."/>
            <person name="Ohtoshi R."/>
            <person name="Malay A.D."/>
            <person name="Moran D.A.P."/>
            <person name="Tomita M."/>
            <person name="Numata K."/>
            <person name="Arakawa K."/>
        </authorList>
    </citation>
    <scope>NUCLEOTIDE SEQUENCE</scope>
</reference>
<gene>
    <name evidence="2" type="primary">NCL1_35872</name>
    <name evidence="3" type="ORF">TNIN_110051</name>
    <name evidence="2" type="ORF">TNIN_289341</name>
</gene>
<sequence>MIAALLIAVVLIQGNEAKATGDNCGDDRITKCEKLYRTAEINKLGPFPTEKGLDRTCPDILKLAQCFEDFSNECKDKKEEMFGVYTFDVKFMRELCNKQSSLRYHYLKIAKCFDKVEIDLNECKDKGSNAYEHYVESTGYEDKTEFKYHQSCL</sequence>
<evidence type="ECO:0000256" key="1">
    <source>
        <dbReference type="SAM" id="SignalP"/>
    </source>
</evidence>
<keyword evidence="4" id="KW-1185">Reference proteome</keyword>
<name>A0A8X6IAE4_9ARAC</name>
<dbReference type="EMBL" id="BMAV01014314">
    <property type="protein sequence ID" value="GFY62612.1"/>
    <property type="molecule type" value="Genomic_DNA"/>
</dbReference>
<dbReference type="Proteomes" id="UP000886998">
    <property type="component" value="Unassembled WGS sequence"/>
</dbReference>
<evidence type="ECO:0008006" key="5">
    <source>
        <dbReference type="Google" id="ProtNLM"/>
    </source>
</evidence>
<protein>
    <recommendedName>
        <fullName evidence="5">DUF19 domain-containing protein</fullName>
    </recommendedName>
</protein>
<accession>A0A8X6IAE4</accession>
<keyword evidence="1" id="KW-0732">Signal</keyword>
<dbReference type="EMBL" id="BMAV01024603">
    <property type="protein sequence ID" value="GFS34601.1"/>
    <property type="molecule type" value="Genomic_DNA"/>
</dbReference>
<dbReference type="PANTHER" id="PTHR33964:SF1">
    <property type="entry name" value="RE45066P"/>
    <property type="match status" value="1"/>
</dbReference>
<organism evidence="2 4">
    <name type="scientific">Trichonephila inaurata madagascariensis</name>
    <dbReference type="NCBI Taxonomy" id="2747483"/>
    <lineage>
        <taxon>Eukaryota</taxon>
        <taxon>Metazoa</taxon>
        <taxon>Ecdysozoa</taxon>
        <taxon>Arthropoda</taxon>
        <taxon>Chelicerata</taxon>
        <taxon>Arachnida</taxon>
        <taxon>Araneae</taxon>
        <taxon>Araneomorphae</taxon>
        <taxon>Entelegynae</taxon>
        <taxon>Araneoidea</taxon>
        <taxon>Nephilidae</taxon>
        <taxon>Trichonephila</taxon>
        <taxon>Trichonephila inaurata</taxon>
    </lineage>
</organism>
<evidence type="ECO:0000313" key="4">
    <source>
        <dbReference type="Proteomes" id="UP000886998"/>
    </source>
</evidence>
<feature type="chain" id="PRO_5036596896" description="DUF19 domain-containing protein" evidence="1">
    <location>
        <begin position="18"/>
        <end position="153"/>
    </location>
</feature>
<evidence type="ECO:0000313" key="3">
    <source>
        <dbReference type="EMBL" id="GFY62612.1"/>
    </source>
</evidence>
<feature type="signal peptide" evidence="1">
    <location>
        <begin position="1"/>
        <end position="17"/>
    </location>
</feature>
<dbReference type="PANTHER" id="PTHR33964">
    <property type="entry name" value="RE45066P-RELATED"/>
    <property type="match status" value="1"/>
</dbReference>
<comment type="caution">
    <text evidence="2">The sequence shown here is derived from an EMBL/GenBank/DDBJ whole genome shotgun (WGS) entry which is preliminary data.</text>
</comment>
<dbReference type="AlphaFoldDB" id="A0A8X6IAE4"/>
<evidence type="ECO:0000313" key="2">
    <source>
        <dbReference type="EMBL" id="GFS34601.1"/>
    </source>
</evidence>